<sequence length="86" mass="10197">MVYFLLAVPDKNRYDFREDMISQANGHIPGEMRIKTVKLLYCYSKSYIATYEKYLRSDSTQEMVYANTLEKKQERSGRQSRQGRTV</sequence>
<evidence type="ECO:0000313" key="2">
    <source>
        <dbReference type="Proteomes" id="UP000299102"/>
    </source>
</evidence>
<dbReference type="EMBL" id="BGZK01002480">
    <property type="protein sequence ID" value="GBP94239.1"/>
    <property type="molecule type" value="Genomic_DNA"/>
</dbReference>
<dbReference type="AlphaFoldDB" id="A0A4C2A4W1"/>
<proteinExistence type="predicted"/>
<reference evidence="1 2" key="1">
    <citation type="journal article" date="2019" name="Commun. Biol.">
        <title>The bagworm genome reveals a unique fibroin gene that provides high tensile strength.</title>
        <authorList>
            <person name="Kono N."/>
            <person name="Nakamura H."/>
            <person name="Ohtoshi R."/>
            <person name="Tomita M."/>
            <person name="Numata K."/>
            <person name="Arakawa K."/>
        </authorList>
    </citation>
    <scope>NUCLEOTIDE SEQUENCE [LARGE SCALE GENOMIC DNA]</scope>
</reference>
<name>A0A4C2A4W1_EUMVA</name>
<protein>
    <submittedName>
        <fullName evidence="1">Uncharacterized protein</fullName>
    </submittedName>
</protein>
<keyword evidence="2" id="KW-1185">Reference proteome</keyword>
<accession>A0A4C2A4W1</accession>
<evidence type="ECO:0000313" key="1">
    <source>
        <dbReference type="EMBL" id="GBP94239.1"/>
    </source>
</evidence>
<organism evidence="1 2">
    <name type="scientific">Eumeta variegata</name>
    <name type="common">Bagworm moth</name>
    <name type="synonym">Eumeta japonica</name>
    <dbReference type="NCBI Taxonomy" id="151549"/>
    <lineage>
        <taxon>Eukaryota</taxon>
        <taxon>Metazoa</taxon>
        <taxon>Ecdysozoa</taxon>
        <taxon>Arthropoda</taxon>
        <taxon>Hexapoda</taxon>
        <taxon>Insecta</taxon>
        <taxon>Pterygota</taxon>
        <taxon>Neoptera</taxon>
        <taxon>Endopterygota</taxon>
        <taxon>Lepidoptera</taxon>
        <taxon>Glossata</taxon>
        <taxon>Ditrysia</taxon>
        <taxon>Tineoidea</taxon>
        <taxon>Psychidae</taxon>
        <taxon>Oiketicinae</taxon>
        <taxon>Eumeta</taxon>
    </lineage>
</organism>
<comment type="caution">
    <text evidence="1">The sequence shown here is derived from an EMBL/GenBank/DDBJ whole genome shotgun (WGS) entry which is preliminary data.</text>
</comment>
<dbReference type="Proteomes" id="UP000299102">
    <property type="component" value="Unassembled WGS sequence"/>
</dbReference>
<gene>
    <name evidence="1" type="ORF">EVAR_7461_1</name>
</gene>